<dbReference type="EMBL" id="JAVIJP010000062">
    <property type="protein sequence ID" value="KAL3621860.1"/>
    <property type="molecule type" value="Genomic_DNA"/>
</dbReference>
<accession>A0ABD3BWG1</accession>
<keyword evidence="3" id="KW-1185">Reference proteome</keyword>
<dbReference type="InterPro" id="IPR012340">
    <property type="entry name" value="NA-bd_OB-fold"/>
</dbReference>
<sequence>MTTFWSTEPEFHEIYEEFSSGRARVRSLNELRDLIEDSVYWVEGRIVDVDDTKQFCFLSCRICGKPIEVVGGMKWFSVESTRLGIYSVIVADDTGSSTFVLRNKACEKLIGEPAADVIAQYGDTARTMPQSIKENFLGQKGLFEVVVSSLQTHLQIFSVSRLTVDKEIKELYIKKNIPDYESSSDEDSFLKTLDYVEEQDSAAEGNVHTAEESDEAAEESVEAAEESVEAAGSADEIEPDAKRQKKDMNEDK</sequence>
<evidence type="ECO:0000313" key="2">
    <source>
        <dbReference type="EMBL" id="KAL3621860.1"/>
    </source>
</evidence>
<feature type="compositionally biased region" description="Basic and acidic residues" evidence="1">
    <location>
        <begin position="239"/>
        <end position="252"/>
    </location>
</feature>
<feature type="region of interest" description="Disordered" evidence="1">
    <location>
        <begin position="200"/>
        <end position="252"/>
    </location>
</feature>
<feature type="compositionally biased region" description="Acidic residues" evidence="1">
    <location>
        <begin position="212"/>
        <end position="228"/>
    </location>
</feature>
<proteinExistence type="predicted"/>
<evidence type="ECO:0000256" key="1">
    <source>
        <dbReference type="SAM" id="MobiDB-lite"/>
    </source>
</evidence>
<name>A0ABD3BWG1_9LAMI</name>
<reference evidence="3" key="1">
    <citation type="journal article" date="2024" name="IScience">
        <title>Strigolactones Initiate the Formation of Haustorium-like Structures in Castilleja.</title>
        <authorList>
            <person name="Buerger M."/>
            <person name="Peterson D."/>
            <person name="Chory J."/>
        </authorList>
    </citation>
    <scope>NUCLEOTIDE SEQUENCE [LARGE SCALE GENOMIC DNA]</scope>
</reference>
<gene>
    <name evidence="2" type="ORF">CASFOL_034346</name>
</gene>
<dbReference type="Gene3D" id="2.40.50.140">
    <property type="entry name" value="Nucleic acid-binding proteins"/>
    <property type="match status" value="1"/>
</dbReference>
<evidence type="ECO:0000313" key="3">
    <source>
        <dbReference type="Proteomes" id="UP001632038"/>
    </source>
</evidence>
<dbReference type="AlphaFoldDB" id="A0ABD3BWG1"/>
<dbReference type="Proteomes" id="UP001632038">
    <property type="component" value="Unassembled WGS sequence"/>
</dbReference>
<protein>
    <submittedName>
        <fullName evidence="2">Uncharacterized protein</fullName>
    </submittedName>
</protein>
<comment type="caution">
    <text evidence="2">The sequence shown here is derived from an EMBL/GenBank/DDBJ whole genome shotgun (WGS) entry which is preliminary data.</text>
</comment>
<dbReference type="SUPFAM" id="SSF50249">
    <property type="entry name" value="Nucleic acid-binding proteins"/>
    <property type="match status" value="1"/>
</dbReference>
<organism evidence="2 3">
    <name type="scientific">Castilleja foliolosa</name>
    <dbReference type="NCBI Taxonomy" id="1961234"/>
    <lineage>
        <taxon>Eukaryota</taxon>
        <taxon>Viridiplantae</taxon>
        <taxon>Streptophyta</taxon>
        <taxon>Embryophyta</taxon>
        <taxon>Tracheophyta</taxon>
        <taxon>Spermatophyta</taxon>
        <taxon>Magnoliopsida</taxon>
        <taxon>eudicotyledons</taxon>
        <taxon>Gunneridae</taxon>
        <taxon>Pentapetalae</taxon>
        <taxon>asterids</taxon>
        <taxon>lamiids</taxon>
        <taxon>Lamiales</taxon>
        <taxon>Orobanchaceae</taxon>
        <taxon>Pedicularideae</taxon>
        <taxon>Castillejinae</taxon>
        <taxon>Castilleja</taxon>
    </lineage>
</organism>